<dbReference type="EMBL" id="MU006709">
    <property type="protein sequence ID" value="KAF2629747.1"/>
    <property type="molecule type" value="Genomic_DNA"/>
</dbReference>
<name>A0ACB6S6V9_9PLEO</name>
<comment type="caution">
    <text evidence="1">The sequence shown here is derived from an EMBL/GenBank/DDBJ whole genome shotgun (WGS) entry which is preliminary data.</text>
</comment>
<evidence type="ECO:0000313" key="1">
    <source>
        <dbReference type="EMBL" id="KAF2629747.1"/>
    </source>
</evidence>
<reference evidence="1" key="1">
    <citation type="journal article" date="2020" name="Stud. Mycol.">
        <title>101 Dothideomycetes genomes: a test case for predicting lifestyles and emergence of pathogens.</title>
        <authorList>
            <person name="Haridas S."/>
            <person name="Albert R."/>
            <person name="Binder M."/>
            <person name="Bloem J."/>
            <person name="Labutti K."/>
            <person name="Salamov A."/>
            <person name="Andreopoulos B."/>
            <person name="Baker S."/>
            <person name="Barry K."/>
            <person name="Bills G."/>
            <person name="Bluhm B."/>
            <person name="Cannon C."/>
            <person name="Castanera R."/>
            <person name="Culley D."/>
            <person name="Daum C."/>
            <person name="Ezra D."/>
            <person name="Gonzalez J."/>
            <person name="Henrissat B."/>
            <person name="Kuo A."/>
            <person name="Liang C."/>
            <person name="Lipzen A."/>
            <person name="Lutzoni F."/>
            <person name="Magnuson J."/>
            <person name="Mondo S."/>
            <person name="Nolan M."/>
            <person name="Ohm R."/>
            <person name="Pangilinan J."/>
            <person name="Park H.-J."/>
            <person name="Ramirez L."/>
            <person name="Alfaro M."/>
            <person name="Sun H."/>
            <person name="Tritt A."/>
            <person name="Yoshinaga Y."/>
            <person name="Zwiers L.-H."/>
            <person name="Turgeon B."/>
            <person name="Goodwin S."/>
            <person name="Spatafora J."/>
            <person name="Crous P."/>
            <person name="Grigoriev I."/>
        </authorList>
    </citation>
    <scope>NUCLEOTIDE SEQUENCE</scope>
    <source>
        <strain evidence="1">CBS 525.71</strain>
    </source>
</reference>
<keyword evidence="2" id="KW-1185">Reference proteome</keyword>
<gene>
    <name evidence="1" type="ORF">BU25DRAFT_409012</name>
</gene>
<accession>A0ACB6S6V9</accession>
<sequence length="66" mass="7266">MVNPDEANLKGRVGFVFGGFAAIATFGSWLHVPELKGRTNCEVDTLFAAHVPPRRMDSYQLDETNA</sequence>
<protein>
    <submittedName>
        <fullName evidence="1">Uncharacterized protein</fullName>
    </submittedName>
</protein>
<evidence type="ECO:0000313" key="2">
    <source>
        <dbReference type="Proteomes" id="UP000799754"/>
    </source>
</evidence>
<dbReference type="Proteomes" id="UP000799754">
    <property type="component" value="Unassembled WGS sequence"/>
</dbReference>
<proteinExistence type="predicted"/>
<organism evidence="1 2">
    <name type="scientific">Macroventuria anomochaeta</name>
    <dbReference type="NCBI Taxonomy" id="301207"/>
    <lineage>
        <taxon>Eukaryota</taxon>
        <taxon>Fungi</taxon>
        <taxon>Dikarya</taxon>
        <taxon>Ascomycota</taxon>
        <taxon>Pezizomycotina</taxon>
        <taxon>Dothideomycetes</taxon>
        <taxon>Pleosporomycetidae</taxon>
        <taxon>Pleosporales</taxon>
        <taxon>Pleosporineae</taxon>
        <taxon>Didymellaceae</taxon>
        <taxon>Macroventuria</taxon>
    </lineage>
</organism>